<evidence type="ECO:0000313" key="2">
    <source>
        <dbReference type="Proteomes" id="UP000248555"/>
    </source>
</evidence>
<reference evidence="1 2" key="1">
    <citation type="submission" date="2018-06" db="EMBL/GenBank/DDBJ databases">
        <title>Genomic Encyclopedia of Type Strains, Phase III (KMG-III): the genomes of soil and plant-associated and newly described type strains.</title>
        <authorList>
            <person name="Whitman W."/>
        </authorList>
    </citation>
    <scope>NUCLEOTIDE SEQUENCE [LARGE SCALE GENOMIC DNA]</scope>
    <source>
        <strain evidence="1 2">CGMCC 1.8979</strain>
    </source>
</reference>
<keyword evidence="2" id="KW-1185">Reference proteome</keyword>
<organism evidence="1 2">
    <name type="scientific">Paranoxybacillus vitaminiphilus</name>
    <dbReference type="NCBI Taxonomy" id="581036"/>
    <lineage>
        <taxon>Bacteria</taxon>
        <taxon>Bacillati</taxon>
        <taxon>Bacillota</taxon>
        <taxon>Bacilli</taxon>
        <taxon>Bacillales</taxon>
        <taxon>Anoxybacillaceae</taxon>
        <taxon>Paranoxybacillus</taxon>
    </lineage>
</organism>
<dbReference type="Proteomes" id="UP000248555">
    <property type="component" value="Unassembled WGS sequence"/>
</dbReference>
<dbReference type="RefSeq" id="WP_181502981.1">
    <property type="nucleotide sequence ID" value="NZ_QLMH01000029.1"/>
</dbReference>
<proteinExistence type="predicted"/>
<protein>
    <submittedName>
        <fullName evidence="1">Uncharacterized protein</fullName>
    </submittedName>
</protein>
<name>A0A327Y3B9_9BACL</name>
<accession>A0A327Y3B9</accession>
<gene>
    <name evidence="1" type="ORF">B0I26_12916</name>
</gene>
<dbReference type="EMBL" id="QLMH01000029">
    <property type="protein sequence ID" value="RAK14861.1"/>
    <property type="molecule type" value="Genomic_DNA"/>
</dbReference>
<evidence type="ECO:0000313" key="1">
    <source>
        <dbReference type="EMBL" id="RAK14861.1"/>
    </source>
</evidence>
<comment type="caution">
    <text evidence="1">The sequence shown here is derived from an EMBL/GenBank/DDBJ whole genome shotgun (WGS) entry which is preliminary data.</text>
</comment>
<sequence length="74" mass="8835">MSKEEEKDMLATPKKIKRPKITRNKFANMSKKDWKEANEQSKKIEEFQELRTEIFSGGNLVGLVYRQRKLVRYS</sequence>
<dbReference type="AlphaFoldDB" id="A0A327Y3B9"/>